<dbReference type="Proteomes" id="UP000320176">
    <property type="component" value="Unassembled WGS sequence"/>
</dbReference>
<comment type="caution">
    <text evidence="2">The sequence shown here is derived from an EMBL/GenBank/DDBJ whole genome shotgun (WGS) entry which is preliminary data.</text>
</comment>
<dbReference type="EMBL" id="SJPN01000003">
    <property type="protein sequence ID" value="TWU04944.1"/>
    <property type="molecule type" value="Genomic_DNA"/>
</dbReference>
<reference evidence="2 3" key="1">
    <citation type="submission" date="2019-02" db="EMBL/GenBank/DDBJ databases">
        <title>Deep-cultivation of Planctomycetes and their phenomic and genomic characterization uncovers novel biology.</title>
        <authorList>
            <person name="Wiegand S."/>
            <person name="Jogler M."/>
            <person name="Boedeker C."/>
            <person name="Pinto D."/>
            <person name="Vollmers J."/>
            <person name="Rivas-Marin E."/>
            <person name="Kohn T."/>
            <person name="Peeters S.H."/>
            <person name="Heuer A."/>
            <person name="Rast P."/>
            <person name="Oberbeckmann S."/>
            <person name="Bunk B."/>
            <person name="Jeske O."/>
            <person name="Meyerdierks A."/>
            <person name="Storesund J.E."/>
            <person name="Kallscheuer N."/>
            <person name="Luecker S."/>
            <person name="Lage O.M."/>
            <person name="Pohl T."/>
            <person name="Merkel B.J."/>
            <person name="Hornburger P."/>
            <person name="Mueller R.-W."/>
            <person name="Bruemmer F."/>
            <person name="Labrenz M."/>
            <person name="Spormann A.M."/>
            <person name="Op Den Camp H."/>
            <person name="Overmann J."/>
            <person name="Amann R."/>
            <person name="Jetten M.S.M."/>
            <person name="Mascher T."/>
            <person name="Medema M.H."/>
            <person name="Devos D.P."/>
            <person name="Kaster A.-K."/>
            <person name="Ovreas L."/>
            <person name="Rohde M."/>
            <person name="Galperin M.Y."/>
            <person name="Jogler C."/>
        </authorList>
    </citation>
    <scope>NUCLEOTIDE SEQUENCE [LARGE SCALE GENOMIC DNA]</scope>
    <source>
        <strain evidence="2 3">Pla52n</strain>
    </source>
</reference>
<accession>A0A5C6B382</accession>
<organism evidence="2 3">
    <name type="scientific">Stieleria varia</name>
    <dbReference type="NCBI Taxonomy" id="2528005"/>
    <lineage>
        <taxon>Bacteria</taxon>
        <taxon>Pseudomonadati</taxon>
        <taxon>Planctomycetota</taxon>
        <taxon>Planctomycetia</taxon>
        <taxon>Pirellulales</taxon>
        <taxon>Pirellulaceae</taxon>
        <taxon>Stieleria</taxon>
    </lineage>
</organism>
<gene>
    <name evidence="2" type="ORF">Pla52n_29890</name>
</gene>
<keyword evidence="3" id="KW-1185">Reference proteome</keyword>
<feature type="compositionally biased region" description="Basic and acidic residues" evidence="1">
    <location>
        <begin position="1"/>
        <end position="10"/>
    </location>
</feature>
<dbReference type="AlphaFoldDB" id="A0A5C6B382"/>
<dbReference type="OrthoDB" id="882143at2"/>
<dbReference type="RefSeq" id="WP_146520272.1">
    <property type="nucleotide sequence ID" value="NZ_CP151726.1"/>
</dbReference>
<protein>
    <submittedName>
        <fullName evidence="2">Uncharacterized protein</fullName>
    </submittedName>
</protein>
<evidence type="ECO:0000256" key="1">
    <source>
        <dbReference type="SAM" id="MobiDB-lite"/>
    </source>
</evidence>
<feature type="region of interest" description="Disordered" evidence="1">
    <location>
        <begin position="1"/>
        <end position="20"/>
    </location>
</feature>
<evidence type="ECO:0000313" key="2">
    <source>
        <dbReference type="EMBL" id="TWU04944.1"/>
    </source>
</evidence>
<proteinExistence type="predicted"/>
<name>A0A5C6B382_9BACT</name>
<evidence type="ECO:0000313" key="3">
    <source>
        <dbReference type="Proteomes" id="UP000320176"/>
    </source>
</evidence>
<sequence length="63" mass="7102">MSDTTIKKVSADTSPRGSMGQKYLVSGTSMAMRLWEEQPGTDYMQPARRDYETIGFVIMFCLS</sequence>